<dbReference type="GO" id="GO:0006310">
    <property type="term" value="P:DNA recombination"/>
    <property type="evidence" value="ECO:0007669"/>
    <property type="project" value="UniProtKB-UniRule"/>
</dbReference>
<evidence type="ECO:0000256" key="6">
    <source>
        <dbReference type="ARBA" id="ARBA00023125"/>
    </source>
</evidence>
<feature type="binding site" evidence="9">
    <location>
        <position position="24"/>
    </location>
    <ligand>
        <name>ATP</name>
        <dbReference type="ChEBI" id="CHEBI:30616"/>
    </ligand>
</feature>
<dbReference type="Gene3D" id="1.10.8.60">
    <property type="match status" value="1"/>
</dbReference>
<evidence type="ECO:0000256" key="2">
    <source>
        <dbReference type="ARBA" id="ARBA00022741"/>
    </source>
</evidence>
<evidence type="ECO:0000256" key="5">
    <source>
        <dbReference type="ARBA" id="ARBA00022840"/>
    </source>
</evidence>
<dbReference type="CDD" id="cd00009">
    <property type="entry name" value="AAA"/>
    <property type="match status" value="1"/>
</dbReference>
<dbReference type="GO" id="GO:0016887">
    <property type="term" value="F:ATP hydrolysis activity"/>
    <property type="evidence" value="ECO:0007669"/>
    <property type="project" value="RHEA"/>
</dbReference>
<feature type="binding site" evidence="9">
    <location>
        <begin position="132"/>
        <end position="134"/>
    </location>
    <ligand>
        <name>ATP</name>
        <dbReference type="ChEBI" id="CHEBI:30616"/>
    </ligand>
</feature>
<feature type="binding site" evidence="9">
    <location>
        <position position="25"/>
    </location>
    <ligand>
        <name>ATP</name>
        <dbReference type="ChEBI" id="CHEBI:30616"/>
    </ligand>
</feature>
<comment type="catalytic activity">
    <reaction evidence="9">
        <text>ATP + H2O = ADP + phosphate + H(+)</text>
        <dbReference type="Rhea" id="RHEA:13065"/>
        <dbReference type="ChEBI" id="CHEBI:15377"/>
        <dbReference type="ChEBI" id="CHEBI:15378"/>
        <dbReference type="ChEBI" id="CHEBI:30616"/>
        <dbReference type="ChEBI" id="CHEBI:43474"/>
        <dbReference type="ChEBI" id="CHEBI:456216"/>
    </reaction>
</comment>
<protein>
    <recommendedName>
        <fullName evidence="9">Holliday junction branch migration complex subunit RuvB</fullName>
        <ecNumber evidence="9">3.6.4.-</ecNumber>
    </recommendedName>
</protein>
<dbReference type="GO" id="GO:0000400">
    <property type="term" value="F:four-way junction DNA binding"/>
    <property type="evidence" value="ECO:0007669"/>
    <property type="project" value="UniProtKB-UniRule"/>
</dbReference>
<dbReference type="GO" id="GO:0009378">
    <property type="term" value="F:four-way junction helicase activity"/>
    <property type="evidence" value="ECO:0007669"/>
    <property type="project" value="InterPro"/>
</dbReference>
<dbReference type="Gene3D" id="1.10.10.10">
    <property type="entry name" value="Winged helix-like DNA-binding domain superfamily/Winged helix DNA-binding domain"/>
    <property type="match status" value="1"/>
</dbReference>
<keyword evidence="7 9" id="KW-0233">DNA recombination</keyword>
<dbReference type="InterPro" id="IPR008823">
    <property type="entry name" value="RuvB_wg_C"/>
</dbReference>
<gene>
    <name evidence="9 11" type="primary">ruvB</name>
    <name evidence="11" type="ORF">EPJ79_08480</name>
</gene>
<feature type="binding site" evidence="9">
    <location>
        <position position="71"/>
    </location>
    <ligand>
        <name>ATP</name>
        <dbReference type="ChEBI" id="CHEBI:30616"/>
    </ligand>
</feature>
<keyword evidence="5 9" id="KW-0067">ATP-binding</keyword>
<feature type="binding site" evidence="9">
    <location>
        <position position="69"/>
    </location>
    <ligand>
        <name>ATP</name>
        <dbReference type="ChEBI" id="CHEBI:30616"/>
    </ligand>
</feature>
<dbReference type="EC" id="3.6.4.-" evidence="9"/>
<feature type="region of interest" description="Head domain (RuvB-H)" evidence="9">
    <location>
        <begin position="259"/>
        <end position="348"/>
    </location>
</feature>
<keyword evidence="3 9" id="KW-0227">DNA damage</keyword>
<feature type="binding site" evidence="9">
    <location>
        <position position="319"/>
    </location>
    <ligand>
        <name>DNA</name>
        <dbReference type="ChEBI" id="CHEBI:16991"/>
    </ligand>
</feature>
<accession>A0A5C8DAN9</accession>
<dbReference type="Pfam" id="PF05496">
    <property type="entry name" value="RuvB_N"/>
    <property type="match status" value="1"/>
</dbReference>
<feature type="domain" description="AAA+ ATPase" evidence="10">
    <location>
        <begin position="55"/>
        <end position="186"/>
    </location>
</feature>
<feature type="binding site" evidence="9">
    <location>
        <position position="66"/>
    </location>
    <ligand>
        <name>ATP</name>
        <dbReference type="ChEBI" id="CHEBI:30616"/>
    </ligand>
</feature>
<evidence type="ECO:0000256" key="3">
    <source>
        <dbReference type="ARBA" id="ARBA00022763"/>
    </source>
</evidence>
<feature type="binding site" evidence="9">
    <location>
        <position position="70"/>
    </location>
    <ligand>
        <name>ATP</name>
        <dbReference type="ChEBI" id="CHEBI:30616"/>
    </ligand>
</feature>
<dbReference type="GO" id="GO:0005524">
    <property type="term" value="F:ATP binding"/>
    <property type="evidence" value="ECO:0007669"/>
    <property type="project" value="UniProtKB-UniRule"/>
</dbReference>
<keyword evidence="11" id="KW-0347">Helicase</keyword>
<dbReference type="GO" id="GO:0005737">
    <property type="term" value="C:cytoplasm"/>
    <property type="evidence" value="ECO:0007669"/>
    <property type="project" value="UniProtKB-SubCell"/>
</dbReference>
<evidence type="ECO:0000256" key="8">
    <source>
        <dbReference type="ARBA" id="ARBA00023204"/>
    </source>
</evidence>
<organism evidence="11 12">
    <name type="scientific">Brachyspira aalborgi</name>
    <dbReference type="NCBI Taxonomy" id="29522"/>
    <lineage>
        <taxon>Bacteria</taxon>
        <taxon>Pseudomonadati</taxon>
        <taxon>Spirochaetota</taxon>
        <taxon>Spirochaetia</taxon>
        <taxon>Brachyspirales</taxon>
        <taxon>Brachyspiraceae</taxon>
        <taxon>Brachyspira</taxon>
    </lineage>
</organism>
<feature type="binding site" evidence="9">
    <location>
        <position position="175"/>
    </location>
    <ligand>
        <name>ATP</name>
        <dbReference type="ChEBI" id="CHEBI:30616"/>
    </ligand>
</feature>
<dbReference type="InterPro" id="IPR008824">
    <property type="entry name" value="RuvB-like_N"/>
</dbReference>
<evidence type="ECO:0000313" key="11">
    <source>
        <dbReference type="EMBL" id="TXJ21152.1"/>
    </source>
</evidence>
<dbReference type="NCBIfam" id="TIGR00635">
    <property type="entry name" value="ruvB"/>
    <property type="match status" value="1"/>
</dbReference>
<keyword evidence="8 9" id="KW-0234">DNA repair</keyword>
<evidence type="ECO:0000259" key="10">
    <source>
        <dbReference type="SMART" id="SM00382"/>
    </source>
</evidence>
<feature type="binding site" evidence="9">
    <location>
        <position position="314"/>
    </location>
    <ligand>
        <name>DNA</name>
        <dbReference type="ChEBI" id="CHEBI:16991"/>
    </ligand>
</feature>
<evidence type="ECO:0000256" key="1">
    <source>
        <dbReference type="ARBA" id="ARBA00022490"/>
    </source>
</evidence>
<dbReference type="SUPFAM" id="SSF46785">
    <property type="entry name" value="Winged helix' DNA-binding domain"/>
    <property type="match status" value="1"/>
</dbReference>
<comment type="function">
    <text evidence="9">The RuvA-RuvB-RuvC complex processes Holliday junction (HJ) DNA during genetic recombination and DNA repair, while the RuvA-RuvB complex plays an important role in the rescue of blocked DNA replication forks via replication fork reversal (RFR). RuvA specifically binds to HJ cruciform DNA, conferring on it an open structure. The RuvB hexamer acts as an ATP-dependent pump, pulling dsDNA into and through the RuvAB complex. RuvB forms 2 homohexamers on either side of HJ DNA bound by 1 or 2 RuvA tetramers; 4 subunits per hexamer contact DNA at a time. Coordinated motions by a converter formed by DNA-disengaged RuvB subunits stimulates ATP hydrolysis and nucleotide exchange. Immobilization of the converter enables RuvB to convert the ATP-contained energy into a lever motion, pulling 2 nucleotides of DNA out of the RuvA tetramer per ATP hydrolyzed, thus driving DNA branch migration. The RuvB motors rotate together with the DNA substrate, which together with the progressing nucleotide cycle form the mechanistic basis for DNA recombination by continuous HJ branch migration. Branch migration allows RuvC to scan DNA until it finds its consensus sequence, where it cleaves and resolves cruciform DNA.</text>
</comment>
<keyword evidence="1 9" id="KW-0963">Cytoplasm</keyword>
<comment type="subcellular location">
    <subcellularLocation>
        <location evidence="9">Cytoplasm</location>
    </subcellularLocation>
</comment>
<feature type="binding site" evidence="9">
    <location>
        <position position="185"/>
    </location>
    <ligand>
        <name>ATP</name>
        <dbReference type="ChEBI" id="CHEBI:30616"/>
    </ligand>
</feature>
<dbReference type="InterPro" id="IPR036390">
    <property type="entry name" value="WH_DNA-bd_sf"/>
</dbReference>
<dbReference type="HAMAP" id="MF_00016">
    <property type="entry name" value="DNA_HJ_migration_RuvB"/>
    <property type="match status" value="1"/>
</dbReference>
<dbReference type="RefSeq" id="WP_147739163.1">
    <property type="nucleotide sequence ID" value="NZ_SAXU01000001.1"/>
</dbReference>
<dbReference type="PANTHER" id="PTHR42848">
    <property type="match status" value="1"/>
</dbReference>
<feature type="binding site" evidence="9">
    <location>
        <position position="222"/>
    </location>
    <ligand>
        <name>ATP</name>
        <dbReference type="ChEBI" id="CHEBI:30616"/>
    </ligand>
</feature>
<dbReference type="Pfam" id="PF05491">
    <property type="entry name" value="WHD_RuvB"/>
    <property type="match status" value="1"/>
</dbReference>
<dbReference type="AlphaFoldDB" id="A0A5C8DAN9"/>
<comment type="caution">
    <text evidence="11">The sequence shown here is derived from an EMBL/GenBank/DDBJ whole genome shotgun (WGS) entry which is preliminary data.</text>
</comment>
<dbReference type="GO" id="GO:0048476">
    <property type="term" value="C:Holliday junction resolvase complex"/>
    <property type="evidence" value="ECO:0007669"/>
    <property type="project" value="UniProtKB-UniRule"/>
</dbReference>
<dbReference type="InterPro" id="IPR003593">
    <property type="entry name" value="AAA+_ATPase"/>
</dbReference>
<evidence type="ECO:0000256" key="4">
    <source>
        <dbReference type="ARBA" id="ARBA00022801"/>
    </source>
</evidence>
<dbReference type="InterPro" id="IPR036388">
    <property type="entry name" value="WH-like_DNA-bd_sf"/>
</dbReference>
<dbReference type="InterPro" id="IPR004605">
    <property type="entry name" value="DNA_helicase_Holl-junc_RuvB"/>
</dbReference>
<reference evidence="11 12" key="1">
    <citation type="journal article" date="1992" name="Lakartidningen">
        <title>[Penicillin V and not amoxicillin is the first choice preparation in acute otitis].</title>
        <authorList>
            <person name="Kamme C."/>
            <person name="Lundgren K."/>
            <person name="Prellner K."/>
        </authorList>
    </citation>
    <scope>NUCLEOTIDE SEQUENCE [LARGE SCALE GENOMIC DNA]</scope>
    <source>
        <strain evidence="11 12">513A</strain>
    </source>
</reference>
<dbReference type="Pfam" id="PF17864">
    <property type="entry name" value="AAA_lid_4"/>
    <property type="match status" value="1"/>
</dbReference>
<comment type="similarity">
    <text evidence="9">Belongs to the RuvB family.</text>
</comment>
<dbReference type="EMBL" id="SAXU01000001">
    <property type="protein sequence ID" value="TXJ21152.1"/>
    <property type="molecule type" value="Genomic_DNA"/>
</dbReference>
<evidence type="ECO:0000256" key="7">
    <source>
        <dbReference type="ARBA" id="ARBA00023172"/>
    </source>
</evidence>
<dbReference type="Gene3D" id="3.40.50.300">
    <property type="entry name" value="P-loop containing nucleotide triphosphate hydrolases"/>
    <property type="match status" value="1"/>
</dbReference>
<feature type="binding site" evidence="9">
    <location>
        <position position="70"/>
    </location>
    <ligand>
        <name>Mg(2+)</name>
        <dbReference type="ChEBI" id="CHEBI:18420"/>
    </ligand>
</feature>
<dbReference type="SMART" id="SM00382">
    <property type="entry name" value="AAA"/>
    <property type="match status" value="1"/>
</dbReference>
<sequence>MEKENQSLTNAEETSYDNLENTSIRPKGFYDFIGQDNIKSKLNVYIESAKKIDVSLDHILFYGPPGLGKTTLAQIIANELGCNIKSTSAPVIERPGDLASILTTLGEKDILFIDEIHRLKTVVEEVLYSAMEDFFVDIKVGEGTSAKSFRVKLPHFTLIGATTRSGLLSTPLYDRFGIVERLEFYNESDLANIVKRSSNFLNIEITDSAAHSIASRARGTPRIANRLLRRIFDFAIVSNVIKMDENFACDSMEKLGVDKNGFEALDRQYLNAIVKHYNGGPVGIDTISVSLSEQIETIEDIIEPYLIQCGFIKRTSKGRVATKKAFSYLNVSKIYDDNYKENSLFDSL</sequence>
<dbReference type="GO" id="GO:0006281">
    <property type="term" value="P:DNA repair"/>
    <property type="evidence" value="ECO:0007669"/>
    <property type="project" value="UniProtKB-UniRule"/>
</dbReference>
<proteinExistence type="inferred from homology"/>
<keyword evidence="4 9" id="KW-0378">Hydrolase</keyword>
<dbReference type="NCBIfam" id="NF000868">
    <property type="entry name" value="PRK00080.1"/>
    <property type="match status" value="1"/>
</dbReference>
<keyword evidence="2 9" id="KW-0547">Nucleotide-binding</keyword>
<dbReference type="Proteomes" id="UP000324638">
    <property type="component" value="Unassembled WGS sequence"/>
</dbReference>
<dbReference type="PANTHER" id="PTHR42848:SF1">
    <property type="entry name" value="HOLLIDAY JUNCTION BRANCH MIGRATION COMPLEX SUBUNIT RUVB"/>
    <property type="match status" value="1"/>
</dbReference>
<evidence type="ECO:0000313" key="12">
    <source>
        <dbReference type="Proteomes" id="UP000324638"/>
    </source>
</evidence>
<comment type="caution">
    <text evidence="9">Lacks conserved residue(s) required for the propagation of feature annotation.</text>
</comment>
<dbReference type="SUPFAM" id="SSF52540">
    <property type="entry name" value="P-loop containing nucleoside triphosphate hydrolases"/>
    <property type="match status" value="1"/>
</dbReference>
<dbReference type="InterPro" id="IPR041445">
    <property type="entry name" value="AAA_lid_4"/>
</dbReference>
<name>A0A5C8DAN9_9SPIR</name>
<keyword evidence="6 9" id="KW-0238">DNA-binding</keyword>
<comment type="subunit">
    <text evidence="9">Homohexamer. Forms an RuvA(8)-RuvB(12)-Holliday junction (HJ) complex. HJ DNA is sandwiched between 2 RuvA tetramers; dsDNA enters through RuvA and exits via RuvB. An RuvB hexamer assembles on each DNA strand where it exits the tetramer. Each RuvB hexamer is contacted by two RuvA subunits (via domain III) on 2 adjacent RuvB subunits; this complex drives branch migration. In the full resolvosome a probable DNA-RuvA(4)-RuvB(12)-RuvC(2) complex forms which resolves the HJ.</text>
</comment>
<feature type="region of interest" description="Small ATPAse domain (RuvB-S)" evidence="9">
    <location>
        <begin position="186"/>
        <end position="256"/>
    </location>
</feature>
<evidence type="ECO:0000256" key="9">
    <source>
        <dbReference type="HAMAP-Rule" id="MF_00016"/>
    </source>
</evidence>
<dbReference type="InterPro" id="IPR027417">
    <property type="entry name" value="P-loop_NTPase"/>
</dbReference>
<comment type="domain">
    <text evidence="9">Has 3 domains, the large (RuvB-L) and small ATPase (RuvB-S) domains and the C-terminal head (RuvB-H) domain. The head domain binds DNA, while the ATPase domains jointly bind ATP, ADP or are empty depending on the state of the subunit in the translocation cycle. During a single DNA translocation step the structure of each domain remains the same, but their relative positions change.</text>
</comment>